<dbReference type="EMBL" id="NBSK02000006">
    <property type="protein sequence ID" value="KAJ0199028.1"/>
    <property type="molecule type" value="Genomic_DNA"/>
</dbReference>
<dbReference type="SUPFAM" id="SSF90229">
    <property type="entry name" value="CCCH zinc finger"/>
    <property type="match status" value="2"/>
</dbReference>
<dbReference type="FunFam" id="4.10.1000.10:FF:000003">
    <property type="entry name" value="Zinc finger CCCH domain-containing protein"/>
    <property type="match status" value="1"/>
</dbReference>
<evidence type="ECO:0000313" key="8">
    <source>
        <dbReference type="Proteomes" id="UP000235145"/>
    </source>
</evidence>
<evidence type="ECO:0000256" key="2">
    <source>
        <dbReference type="ARBA" id="ARBA00022737"/>
    </source>
</evidence>
<keyword evidence="4 5" id="KW-0862">Zinc</keyword>
<feature type="zinc finger region" description="C3H1-type" evidence="5">
    <location>
        <begin position="160"/>
        <end position="187"/>
    </location>
</feature>
<keyword evidence="8" id="KW-1185">Reference proteome</keyword>
<dbReference type="GO" id="GO:0003729">
    <property type="term" value="F:mRNA binding"/>
    <property type="evidence" value="ECO:0007669"/>
    <property type="project" value="InterPro"/>
</dbReference>
<dbReference type="Proteomes" id="UP000235145">
    <property type="component" value="Unassembled WGS sequence"/>
</dbReference>
<dbReference type="PROSITE" id="PS50103">
    <property type="entry name" value="ZF_C3H1"/>
    <property type="match status" value="2"/>
</dbReference>
<dbReference type="GO" id="GO:0051252">
    <property type="term" value="P:regulation of RNA metabolic process"/>
    <property type="evidence" value="ECO:0007669"/>
    <property type="project" value="UniProtKB-ARBA"/>
</dbReference>
<feature type="domain" description="C3H1-type" evidence="6">
    <location>
        <begin position="160"/>
        <end position="187"/>
    </location>
</feature>
<dbReference type="Pfam" id="PF18044">
    <property type="entry name" value="zf-CCCH_4"/>
    <property type="match status" value="1"/>
</dbReference>
<evidence type="ECO:0000256" key="1">
    <source>
        <dbReference type="ARBA" id="ARBA00022723"/>
    </source>
</evidence>
<proteinExistence type="predicted"/>
<keyword evidence="1 5" id="KW-0479">Metal-binding</keyword>
<sequence>MDSAAFQMDDLRDNGNVIEIIGGDEFLYDGIQIQPPKSGNEPPIMETRNQSMEIGKMFFKTQSFGSSSSFMVGNQRSFKDRPCKNFYSEVGCLYGDQCGFLHDEQSRIRERNSIILTPQIQSSDGFGNGSGNGNGNGNVETTVNGGHVATTNVTVKPACWRTKICNKWESAGFCPFGSRCTFAHGVAELQRYGGGLVHQEVNPNPKPNPNNQRLMSSNKVATLGSSMAHAVAPIGSSVGRAGGSGSGQLPGMMRKPWKGPVKINGIYGDWIDDIE</sequence>
<evidence type="ECO:0000259" key="6">
    <source>
        <dbReference type="PROSITE" id="PS50103"/>
    </source>
</evidence>
<dbReference type="Pfam" id="PF00642">
    <property type="entry name" value="zf-CCCH"/>
    <property type="match status" value="1"/>
</dbReference>
<dbReference type="PANTHER" id="PTHR12547:SF159">
    <property type="entry name" value="CCCH ZINC FINGER-CONTAINING SAC3_GANP_NIN1_MTS3_EIF-3 P25 FAMILY PROTEIN"/>
    <property type="match status" value="1"/>
</dbReference>
<evidence type="ECO:0000256" key="3">
    <source>
        <dbReference type="ARBA" id="ARBA00022771"/>
    </source>
</evidence>
<dbReference type="AlphaFoldDB" id="A0A9R1V685"/>
<evidence type="ECO:0000256" key="4">
    <source>
        <dbReference type="ARBA" id="ARBA00022833"/>
    </source>
</evidence>
<keyword evidence="3 5" id="KW-0863">Zinc-finger</keyword>
<dbReference type="InterPro" id="IPR045877">
    <property type="entry name" value="ZFP36-like"/>
</dbReference>
<gene>
    <name evidence="7" type="ORF">LSAT_V11C600328710</name>
</gene>
<organism evidence="7 8">
    <name type="scientific">Lactuca sativa</name>
    <name type="common">Garden lettuce</name>
    <dbReference type="NCBI Taxonomy" id="4236"/>
    <lineage>
        <taxon>Eukaryota</taxon>
        <taxon>Viridiplantae</taxon>
        <taxon>Streptophyta</taxon>
        <taxon>Embryophyta</taxon>
        <taxon>Tracheophyta</taxon>
        <taxon>Spermatophyta</taxon>
        <taxon>Magnoliopsida</taxon>
        <taxon>eudicotyledons</taxon>
        <taxon>Gunneridae</taxon>
        <taxon>Pentapetalae</taxon>
        <taxon>asterids</taxon>
        <taxon>campanulids</taxon>
        <taxon>Asterales</taxon>
        <taxon>Asteraceae</taxon>
        <taxon>Cichorioideae</taxon>
        <taxon>Cichorieae</taxon>
        <taxon>Lactucinae</taxon>
        <taxon>Lactuca</taxon>
    </lineage>
</organism>
<evidence type="ECO:0000256" key="5">
    <source>
        <dbReference type="PROSITE-ProRule" id="PRU00723"/>
    </source>
</evidence>
<dbReference type="PANTHER" id="PTHR12547">
    <property type="entry name" value="CCCH ZINC FINGER/TIS11-RELATED"/>
    <property type="match status" value="1"/>
</dbReference>
<evidence type="ECO:0000313" key="7">
    <source>
        <dbReference type="EMBL" id="KAJ0199028.1"/>
    </source>
</evidence>
<dbReference type="Gene3D" id="4.10.1000.10">
    <property type="entry name" value="Zinc finger, CCCH-type"/>
    <property type="match status" value="1"/>
</dbReference>
<protein>
    <recommendedName>
        <fullName evidence="6">C3H1-type domain-containing protein</fullName>
    </recommendedName>
</protein>
<comment type="caution">
    <text evidence="7">The sequence shown here is derived from an EMBL/GenBank/DDBJ whole genome shotgun (WGS) entry which is preliminary data.</text>
</comment>
<keyword evidence="2" id="KW-0677">Repeat</keyword>
<feature type="domain" description="C3H1-type" evidence="6">
    <location>
        <begin position="77"/>
        <end position="105"/>
    </location>
</feature>
<name>A0A9R1V685_LACSA</name>
<reference evidence="7 8" key="1">
    <citation type="journal article" date="2017" name="Nat. Commun.">
        <title>Genome assembly with in vitro proximity ligation data and whole-genome triplication in lettuce.</title>
        <authorList>
            <person name="Reyes-Chin-Wo S."/>
            <person name="Wang Z."/>
            <person name="Yang X."/>
            <person name="Kozik A."/>
            <person name="Arikit S."/>
            <person name="Song C."/>
            <person name="Xia L."/>
            <person name="Froenicke L."/>
            <person name="Lavelle D.O."/>
            <person name="Truco M.J."/>
            <person name="Xia R."/>
            <person name="Zhu S."/>
            <person name="Xu C."/>
            <person name="Xu H."/>
            <person name="Xu X."/>
            <person name="Cox K."/>
            <person name="Korf I."/>
            <person name="Meyers B.C."/>
            <person name="Michelmore R.W."/>
        </authorList>
    </citation>
    <scope>NUCLEOTIDE SEQUENCE [LARGE SCALE GENOMIC DNA]</scope>
    <source>
        <strain evidence="8">cv. Salinas</strain>
        <tissue evidence="7">Seedlings</tissue>
    </source>
</reference>
<accession>A0A9R1V685</accession>
<dbReference type="InterPro" id="IPR041367">
    <property type="entry name" value="Znf-CCCH_4"/>
</dbReference>
<dbReference type="InterPro" id="IPR000571">
    <property type="entry name" value="Znf_CCCH"/>
</dbReference>
<dbReference type="InterPro" id="IPR036855">
    <property type="entry name" value="Znf_CCCH_sf"/>
</dbReference>
<dbReference type="OrthoDB" id="410307at2759"/>
<feature type="zinc finger region" description="C3H1-type" evidence="5">
    <location>
        <begin position="77"/>
        <end position="105"/>
    </location>
</feature>
<dbReference type="GO" id="GO:0008270">
    <property type="term" value="F:zinc ion binding"/>
    <property type="evidence" value="ECO:0007669"/>
    <property type="project" value="UniProtKB-KW"/>
</dbReference>
<dbReference type="GO" id="GO:0010468">
    <property type="term" value="P:regulation of gene expression"/>
    <property type="evidence" value="ECO:0007669"/>
    <property type="project" value="UniProtKB-ARBA"/>
</dbReference>
<dbReference type="SMART" id="SM00356">
    <property type="entry name" value="ZnF_C3H1"/>
    <property type="match status" value="2"/>
</dbReference>